<keyword evidence="6" id="KW-0175">Coiled coil</keyword>
<name>A0ABS2N4B8_9BACI</name>
<dbReference type="EC" id="2.7.13.3" evidence="9"/>
<dbReference type="InterPro" id="IPR050640">
    <property type="entry name" value="Bact_2-comp_sensor_kinase"/>
</dbReference>
<dbReference type="Pfam" id="PF02518">
    <property type="entry name" value="HATPase_c"/>
    <property type="match status" value="1"/>
</dbReference>
<protein>
    <submittedName>
        <fullName evidence="9">Two-component system sensor histidine kinase YesM</fullName>
        <ecNumber evidence="9">2.7.13.3</ecNumber>
    </submittedName>
</protein>
<dbReference type="Gene3D" id="6.10.340.10">
    <property type="match status" value="1"/>
</dbReference>
<dbReference type="InterPro" id="IPR005467">
    <property type="entry name" value="His_kinase_dom"/>
</dbReference>
<dbReference type="PANTHER" id="PTHR34220">
    <property type="entry name" value="SENSOR HISTIDINE KINASE YPDA"/>
    <property type="match status" value="1"/>
</dbReference>
<organism evidence="9 10">
    <name type="scientific">Aquibacillus albus</name>
    <dbReference type="NCBI Taxonomy" id="1168171"/>
    <lineage>
        <taxon>Bacteria</taxon>
        <taxon>Bacillati</taxon>
        <taxon>Bacillota</taxon>
        <taxon>Bacilli</taxon>
        <taxon>Bacillales</taxon>
        <taxon>Bacillaceae</taxon>
        <taxon>Aquibacillus</taxon>
    </lineage>
</organism>
<keyword evidence="5" id="KW-0902">Two-component regulatory system</keyword>
<feature type="domain" description="Histidine kinase" evidence="8">
    <location>
        <begin position="454"/>
        <end position="554"/>
    </location>
</feature>
<keyword evidence="7" id="KW-0472">Membrane</keyword>
<dbReference type="Pfam" id="PF06580">
    <property type="entry name" value="His_kinase"/>
    <property type="match status" value="1"/>
</dbReference>
<feature type="coiled-coil region" evidence="6">
    <location>
        <begin position="339"/>
        <end position="366"/>
    </location>
</feature>
<evidence type="ECO:0000313" key="9">
    <source>
        <dbReference type="EMBL" id="MBM7572990.1"/>
    </source>
</evidence>
<dbReference type="InterPro" id="IPR036890">
    <property type="entry name" value="HATPase_C_sf"/>
</dbReference>
<keyword evidence="7" id="KW-1133">Transmembrane helix</keyword>
<feature type="transmembrane region" description="Helical" evidence="7">
    <location>
        <begin position="276"/>
        <end position="298"/>
    </location>
</feature>
<evidence type="ECO:0000256" key="2">
    <source>
        <dbReference type="ARBA" id="ARBA00022741"/>
    </source>
</evidence>
<dbReference type="PROSITE" id="PS50109">
    <property type="entry name" value="HIS_KIN"/>
    <property type="match status" value="1"/>
</dbReference>
<dbReference type="InterPro" id="IPR010559">
    <property type="entry name" value="Sig_transdc_His_kin_internal"/>
</dbReference>
<evidence type="ECO:0000256" key="7">
    <source>
        <dbReference type="SAM" id="Phobius"/>
    </source>
</evidence>
<keyword evidence="1 9" id="KW-0808">Transferase</keyword>
<dbReference type="SUPFAM" id="SSF55874">
    <property type="entry name" value="ATPase domain of HSP90 chaperone/DNA topoisomerase II/histidine kinase"/>
    <property type="match status" value="1"/>
</dbReference>
<evidence type="ECO:0000256" key="3">
    <source>
        <dbReference type="ARBA" id="ARBA00022777"/>
    </source>
</evidence>
<dbReference type="PANTHER" id="PTHR34220:SF7">
    <property type="entry name" value="SENSOR HISTIDINE KINASE YPDA"/>
    <property type="match status" value="1"/>
</dbReference>
<dbReference type="SMART" id="SM00387">
    <property type="entry name" value="HATPase_c"/>
    <property type="match status" value="1"/>
</dbReference>
<reference evidence="9 10" key="1">
    <citation type="submission" date="2021-01" db="EMBL/GenBank/DDBJ databases">
        <title>Genomic Encyclopedia of Type Strains, Phase IV (KMG-IV): sequencing the most valuable type-strain genomes for metagenomic binning, comparative biology and taxonomic classification.</title>
        <authorList>
            <person name="Goeker M."/>
        </authorList>
    </citation>
    <scope>NUCLEOTIDE SEQUENCE [LARGE SCALE GENOMIC DNA]</scope>
    <source>
        <strain evidence="9 10">DSM 23711</strain>
    </source>
</reference>
<keyword evidence="10" id="KW-1185">Reference proteome</keyword>
<dbReference type="GO" id="GO:0004673">
    <property type="term" value="F:protein histidine kinase activity"/>
    <property type="evidence" value="ECO:0007669"/>
    <property type="project" value="UniProtKB-EC"/>
</dbReference>
<gene>
    <name evidence="9" type="ORF">JOC48_003538</name>
</gene>
<evidence type="ECO:0000256" key="5">
    <source>
        <dbReference type="ARBA" id="ARBA00023012"/>
    </source>
</evidence>
<evidence type="ECO:0000256" key="4">
    <source>
        <dbReference type="ARBA" id="ARBA00022840"/>
    </source>
</evidence>
<dbReference type="CDD" id="cd06225">
    <property type="entry name" value="HAMP"/>
    <property type="match status" value="1"/>
</dbReference>
<proteinExistence type="predicted"/>
<evidence type="ECO:0000313" key="10">
    <source>
        <dbReference type="Proteomes" id="UP001296943"/>
    </source>
</evidence>
<comment type="caution">
    <text evidence="9">The sequence shown here is derived from an EMBL/GenBank/DDBJ whole genome shotgun (WGS) entry which is preliminary data.</text>
</comment>
<sequence>MIPLTVIPLVLLGFISFNIAKSTLIDKHVETNQDYLQSTNELAELMFENVIRLHRLILGNPSIQEELRLSAQSDLGEEGVISEGDQSFHIQRIMSQYFIDQNNISSVCLLDNRLRAVCYGRSNNIGRYEGKSYEIIDSDWYQKIVDADGKEIFFHYNVLEDTGDSIHTFSSVKLLLDPNNFPHQRLGILIVNLKKDMFAKMLPRGPNSNFIVQHDNNAKSPVFYSRSSTDIGDDIQSLEKLNDNGYLITRIRNQTTGWTFATAVAPDVFFKETNEISGLTITIVLVISIVSILLSLILSKSITQPLKKIRKMMLDWAKGKSTFDDKFSNDEIGTIANTFKTVSKENDELNKRVTALQVKEREAELQILQSQINPHFLYNTLDSIYWMAMIDGNDKIAQMSISLSESFKLALNRGKETMPIEKELEHIKHYINIQNIRYGDRFEFIKDIDHDLLDKDILKLLLQPLIENAVYHGIEPKVGKGTVKVTGRLIDNSAIFTVCDNGVGIKDMDRVNQGFGMRNVRERLKLYYGSASMFKVESEENKGTKITIRFPLKGGEDRA</sequence>
<evidence type="ECO:0000259" key="8">
    <source>
        <dbReference type="PROSITE" id="PS50109"/>
    </source>
</evidence>
<accession>A0ABS2N4B8</accession>
<dbReference type="EMBL" id="JAFBDR010000024">
    <property type="protein sequence ID" value="MBM7572990.1"/>
    <property type="molecule type" value="Genomic_DNA"/>
</dbReference>
<evidence type="ECO:0000256" key="6">
    <source>
        <dbReference type="SAM" id="Coils"/>
    </source>
</evidence>
<keyword evidence="4" id="KW-0067">ATP-binding</keyword>
<dbReference type="Proteomes" id="UP001296943">
    <property type="component" value="Unassembled WGS sequence"/>
</dbReference>
<dbReference type="Gene3D" id="3.30.565.10">
    <property type="entry name" value="Histidine kinase-like ATPase, C-terminal domain"/>
    <property type="match status" value="1"/>
</dbReference>
<keyword evidence="7" id="KW-0812">Transmembrane</keyword>
<dbReference type="InterPro" id="IPR003594">
    <property type="entry name" value="HATPase_dom"/>
</dbReference>
<evidence type="ECO:0000256" key="1">
    <source>
        <dbReference type="ARBA" id="ARBA00022679"/>
    </source>
</evidence>
<keyword evidence="3 9" id="KW-0418">Kinase</keyword>
<keyword evidence="2" id="KW-0547">Nucleotide-binding</keyword>